<comment type="caution">
    <text evidence="1">The sequence shown here is derived from an EMBL/GenBank/DDBJ whole genome shotgun (WGS) entry which is preliminary data.</text>
</comment>
<dbReference type="InterPro" id="IPR007499">
    <property type="entry name" value="ERF_bacteria_virus"/>
</dbReference>
<gene>
    <name evidence="1" type="ORF">CNEO2_980006</name>
</gene>
<dbReference type="Proteomes" id="UP001189143">
    <property type="component" value="Unassembled WGS sequence"/>
</dbReference>
<reference evidence="1" key="1">
    <citation type="submission" date="2022-10" db="EMBL/GenBank/DDBJ databases">
        <authorList>
            <person name="Aires J."/>
            <person name="Mesa V."/>
        </authorList>
    </citation>
    <scope>NUCLEOTIDE SEQUENCE</scope>
    <source>
        <strain evidence="1">Clostridium neonatale JD116</strain>
    </source>
</reference>
<accession>A0AAD2DHL2</accession>
<proteinExistence type="predicted"/>
<sequence>MAEEKQLNIYQKLQKCRYELSQKNIKKSGLNKFSNYKYYELEDILPPIIDVCYKNGLTTVFDYTNENAFLYVFDSENPDIKIPFHTPVEVATLKGCSNIQNIGGTQTFCQRYLYKMAFEIAESDTIDGGEVDLEKEQQKQDEKQGKQYINKAAVEIIKALILQTNADEKAFLEWVNADKVEHIRNKDLNLVMKKLREKQAEQQKAKENLIPDEIDF</sequence>
<name>A0AAD2DHL2_9CLOT</name>
<dbReference type="Pfam" id="PF04404">
    <property type="entry name" value="ERF"/>
    <property type="match status" value="1"/>
</dbReference>
<dbReference type="EMBL" id="CAMTCP010000301">
    <property type="protein sequence ID" value="CAI3698579.1"/>
    <property type="molecule type" value="Genomic_DNA"/>
</dbReference>
<dbReference type="RefSeq" id="WP_317048871.1">
    <property type="nucleotide sequence ID" value="NZ_CAMRXC010000002.1"/>
</dbReference>
<protein>
    <submittedName>
        <fullName evidence="1">Essential recombination function protein</fullName>
    </submittedName>
</protein>
<evidence type="ECO:0000313" key="1">
    <source>
        <dbReference type="EMBL" id="CAI3698579.1"/>
    </source>
</evidence>
<evidence type="ECO:0000313" key="2">
    <source>
        <dbReference type="Proteomes" id="UP001189143"/>
    </source>
</evidence>
<organism evidence="1 2">
    <name type="scientific">Clostridium neonatale</name>
    <dbReference type="NCBI Taxonomy" id="137838"/>
    <lineage>
        <taxon>Bacteria</taxon>
        <taxon>Bacillati</taxon>
        <taxon>Bacillota</taxon>
        <taxon>Clostridia</taxon>
        <taxon>Eubacteriales</taxon>
        <taxon>Clostridiaceae</taxon>
        <taxon>Clostridium</taxon>
    </lineage>
</organism>
<dbReference type="AlphaFoldDB" id="A0AAD2DHL2"/>